<dbReference type="eggNOG" id="KOG1192">
    <property type="taxonomic scope" value="Eukaryota"/>
</dbReference>
<accession>M2T155</accession>
<reference evidence="4 5" key="1">
    <citation type="journal article" date="2012" name="PLoS Pathog.">
        <title>Diverse lifestyles and strategies of plant pathogenesis encoded in the genomes of eighteen Dothideomycetes fungi.</title>
        <authorList>
            <person name="Ohm R.A."/>
            <person name="Feau N."/>
            <person name="Henrissat B."/>
            <person name="Schoch C.L."/>
            <person name="Horwitz B.A."/>
            <person name="Barry K.W."/>
            <person name="Condon B.J."/>
            <person name="Copeland A.C."/>
            <person name="Dhillon B."/>
            <person name="Glaser F."/>
            <person name="Hesse C.N."/>
            <person name="Kosti I."/>
            <person name="LaButti K."/>
            <person name="Lindquist E.A."/>
            <person name="Lucas S."/>
            <person name="Salamov A.A."/>
            <person name="Bradshaw R.E."/>
            <person name="Ciuffetti L."/>
            <person name="Hamelin R.C."/>
            <person name="Kema G.H.J."/>
            <person name="Lawrence C."/>
            <person name="Scott J.A."/>
            <person name="Spatafora J.W."/>
            <person name="Turgeon B.G."/>
            <person name="de Wit P.J.G.M."/>
            <person name="Zhong S."/>
            <person name="Goodwin S.B."/>
            <person name="Grigoriev I.V."/>
        </authorList>
    </citation>
    <scope>NUCLEOTIDE SEQUENCE [LARGE SCALE GENOMIC DNA]</scope>
    <source>
        <strain evidence="5">ND90Pr / ATCC 201652</strain>
    </source>
</reference>
<organism evidence="4 5">
    <name type="scientific">Cochliobolus sativus (strain ND90Pr / ATCC 201652)</name>
    <name type="common">Common root rot and spot blotch fungus</name>
    <name type="synonym">Bipolaris sorokiniana</name>
    <dbReference type="NCBI Taxonomy" id="665912"/>
    <lineage>
        <taxon>Eukaryota</taxon>
        <taxon>Fungi</taxon>
        <taxon>Dikarya</taxon>
        <taxon>Ascomycota</taxon>
        <taxon>Pezizomycotina</taxon>
        <taxon>Dothideomycetes</taxon>
        <taxon>Pleosporomycetidae</taxon>
        <taxon>Pleosporales</taxon>
        <taxon>Pleosporineae</taxon>
        <taxon>Pleosporaceae</taxon>
        <taxon>Bipolaris</taxon>
    </lineage>
</organism>
<evidence type="ECO:0000313" key="4">
    <source>
        <dbReference type="EMBL" id="EMD62747.1"/>
    </source>
</evidence>
<feature type="domain" description="Erythromycin biosynthesis protein CIII-like C-terminal" evidence="3">
    <location>
        <begin position="344"/>
        <end position="442"/>
    </location>
</feature>
<keyword evidence="1 4" id="KW-0808">Transferase</keyword>
<protein>
    <submittedName>
        <fullName evidence="4">Glycosyltransferase family 1 protein</fullName>
    </submittedName>
</protein>
<proteinExistence type="predicted"/>
<dbReference type="AlphaFoldDB" id="M2T155"/>
<dbReference type="InterPro" id="IPR004276">
    <property type="entry name" value="GlycoTrans_28_N"/>
</dbReference>
<dbReference type="FunFam" id="3.40.50.2000:FF:000100">
    <property type="entry name" value="Glycosyltransferase family 1 protein"/>
    <property type="match status" value="1"/>
</dbReference>
<evidence type="ECO:0000259" key="3">
    <source>
        <dbReference type="Pfam" id="PF06722"/>
    </source>
</evidence>
<dbReference type="FunFam" id="3.40.50.2000:FF:000009">
    <property type="entry name" value="Sterol 3-beta-glucosyltransferase UGT80A2"/>
    <property type="match status" value="1"/>
</dbReference>
<reference evidence="5" key="2">
    <citation type="journal article" date="2013" name="PLoS Genet.">
        <title>Comparative genome structure, secondary metabolite, and effector coding capacity across Cochliobolus pathogens.</title>
        <authorList>
            <person name="Condon B.J."/>
            <person name="Leng Y."/>
            <person name="Wu D."/>
            <person name="Bushley K.E."/>
            <person name="Ohm R.A."/>
            <person name="Otillar R."/>
            <person name="Martin J."/>
            <person name="Schackwitz W."/>
            <person name="Grimwood J."/>
            <person name="MohdZainudin N."/>
            <person name="Xue C."/>
            <person name="Wang R."/>
            <person name="Manning V.A."/>
            <person name="Dhillon B."/>
            <person name="Tu Z.J."/>
            <person name="Steffenson B.J."/>
            <person name="Salamov A."/>
            <person name="Sun H."/>
            <person name="Lowry S."/>
            <person name="LaButti K."/>
            <person name="Han J."/>
            <person name="Copeland A."/>
            <person name="Lindquist E."/>
            <person name="Barry K."/>
            <person name="Schmutz J."/>
            <person name="Baker S.E."/>
            <person name="Ciuffetti L.M."/>
            <person name="Grigoriev I.V."/>
            <person name="Zhong S."/>
            <person name="Turgeon B.G."/>
        </authorList>
    </citation>
    <scope>NUCLEOTIDE SEQUENCE [LARGE SCALE GENOMIC DNA]</scope>
    <source>
        <strain evidence="5">ND90Pr / ATCC 201652</strain>
    </source>
</reference>
<dbReference type="InterPro" id="IPR002213">
    <property type="entry name" value="UDP_glucos_trans"/>
</dbReference>
<dbReference type="CDD" id="cd03784">
    <property type="entry name" value="GT1_Gtf-like"/>
    <property type="match status" value="1"/>
</dbReference>
<dbReference type="EMBL" id="KB445646">
    <property type="protein sequence ID" value="EMD62747.1"/>
    <property type="molecule type" value="Genomic_DNA"/>
</dbReference>
<dbReference type="HOGENOM" id="CLU_000537_1_1_1"/>
<dbReference type="InterPro" id="IPR050426">
    <property type="entry name" value="Glycosyltransferase_28"/>
</dbReference>
<evidence type="ECO:0000313" key="5">
    <source>
        <dbReference type="Proteomes" id="UP000016934"/>
    </source>
</evidence>
<dbReference type="InterPro" id="IPR010610">
    <property type="entry name" value="EryCIII-like_C"/>
</dbReference>
<dbReference type="GeneID" id="19137584"/>
<dbReference type="SUPFAM" id="SSF53756">
    <property type="entry name" value="UDP-Glycosyltransferase/glycogen phosphorylase"/>
    <property type="match status" value="1"/>
</dbReference>
<keyword evidence="5" id="KW-1185">Reference proteome</keyword>
<dbReference type="KEGG" id="bsc:COCSADRAFT_343149"/>
<dbReference type="PANTHER" id="PTHR48050:SF27">
    <property type="entry name" value="GLUCOSYLTRANSFERASE, PUTATIVE (AFU_ORTHOLOGUE AFUA_7G04880)-RELATED"/>
    <property type="match status" value="1"/>
</dbReference>
<dbReference type="Proteomes" id="UP000016934">
    <property type="component" value="Unassembled WGS sequence"/>
</dbReference>
<dbReference type="Pfam" id="PF03033">
    <property type="entry name" value="Glyco_transf_28"/>
    <property type="match status" value="1"/>
</dbReference>
<dbReference type="RefSeq" id="XP_007702038.1">
    <property type="nucleotide sequence ID" value="XM_007703848.1"/>
</dbReference>
<dbReference type="PANTHER" id="PTHR48050">
    <property type="entry name" value="STEROL 3-BETA-GLUCOSYLTRANSFERASE"/>
    <property type="match status" value="1"/>
</dbReference>
<dbReference type="GO" id="GO:0016906">
    <property type="term" value="F:sterol 3-beta-glucosyltransferase activity"/>
    <property type="evidence" value="ECO:0007669"/>
    <property type="project" value="UniProtKB-ARBA"/>
</dbReference>
<dbReference type="OrthoDB" id="5835829at2759"/>
<evidence type="ECO:0000256" key="1">
    <source>
        <dbReference type="ARBA" id="ARBA00022679"/>
    </source>
</evidence>
<name>M2T155_COCSN</name>
<dbReference type="Pfam" id="PF06722">
    <property type="entry name" value="EryCIII-like_C"/>
    <property type="match status" value="1"/>
</dbReference>
<gene>
    <name evidence="4" type="ORF">COCSADRAFT_343149</name>
</gene>
<evidence type="ECO:0000259" key="2">
    <source>
        <dbReference type="Pfam" id="PF03033"/>
    </source>
</evidence>
<dbReference type="OMA" id="PFLGMYK"/>
<dbReference type="Gene3D" id="3.40.50.2000">
    <property type="entry name" value="Glycogen Phosphorylase B"/>
    <property type="match status" value="2"/>
</dbReference>
<feature type="domain" description="Glycosyltransferase family 28 N-terminal" evidence="2">
    <location>
        <begin position="36"/>
        <end position="184"/>
    </location>
</feature>
<sequence>MHHLDLTSKKDEETDLRLAGTNLRTSAITKVPPFNIVIQIVGSRGDIQPFIALGTELKLYGHRIRIATHDVFKNFVHESDLEFFPIGADPSDLMAYMVKNPGIIPKFSTIKAGDIGKKRAMIAEILEGCWKSCLEPDPDTGVPFIAEAIIANPPSFAHIHCAEALSIPLHMMFTMPWSPTKAFPHPLVNIKRSNLDPSTANYLTYGMIGMITWQGLGDIINNWRENTLSLEPIGAIDAAGVMESLQVPYTYCWSPSLVPKPNDWPLHIDVCGFFFREEPQYSPPKDIDEFLRAGPPPLYIGFGSIVMEDPASVTEIILSTLRKRGVRAIVSRGWSNLGEMREDENVLFIGDCPHEWLFKRVSGVVHHGGAGTTACGLLNACPTSIIPFFGDQPFWGDMVAAAGAGPRPVHHTSLTEENFTVIIETLLDPNTKRSAEAIAAKMRCEQGVKRAVESFHSNLPQKNLACSLLPTESGVWMYDAKALKKQGKRATEGIRLSPKAITVLSKHKLLDLTKLNLQHSNPFCLGTERWDPLTATSSSILASVVDFSHGFGTLVSAPVKAYKHYHPAKASSSSSSDVSPTAKTTTAETPIVSSGASAASKAGVNKMMTSLIKGSLVDFPVALTEGLNNVPLLYGEKVRKRRPITDWKSGSKEAGKNFVKGFADPIWCLFKQPAVGLTKHGGLGLVTGLGKAGMGLVVKPGSAMFGLFAYPALGIYQSIVSVSTLATQAAILQARVAHDAFFNHVHQPNIEEEAEVLRKFSELK</sequence>
<dbReference type="GO" id="GO:0005975">
    <property type="term" value="P:carbohydrate metabolic process"/>
    <property type="evidence" value="ECO:0007669"/>
    <property type="project" value="InterPro"/>
</dbReference>